<gene>
    <name evidence="2" type="ORF">GCM10009844_31130</name>
</gene>
<dbReference type="Gene3D" id="3.30.720.120">
    <property type="match status" value="1"/>
</dbReference>
<dbReference type="InterPro" id="IPR029068">
    <property type="entry name" value="Glyas_Bleomycin-R_OHBP_Dase"/>
</dbReference>
<evidence type="ECO:0000313" key="3">
    <source>
        <dbReference type="Proteomes" id="UP001501771"/>
    </source>
</evidence>
<dbReference type="PROSITE" id="PS51819">
    <property type="entry name" value="VOC"/>
    <property type="match status" value="1"/>
</dbReference>
<comment type="caution">
    <text evidence="2">The sequence shown here is derived from an EMBL/GenBank/DDBJ whole genome shotgun (WGS) entry which is preliminary data.</text>
</comment>
<proteinExistence type="predicted"/>
<reference evidence="3" key="1">
    <citation type="journal article" date="2019" name="Int. J. Syst. Evol. Microbiol.">
        <title>The Global Catalogue of Microorganisms (GCM) 10K type strain sequencing project: providing services to taxonomists for standard genome sequencing and annotation.</title>
        <authorList>
            <consortium name="The Broad Institute Genomics Platform"/>
            <consortium name="The Broad Institute Genome Sequencing Center for Infectious Disease"/>
            <person name="Wu L."/>
            <person name="Ma J."/>
        </authorList>
    </citation>
    <scope>NUCLEOTIDE SEQUENCE [LARGE SCALE GENOMIC DNA]</scope>
    <source>
        <strain evidence="3">JCM 16022</strain>
    </source>
</reference>
<sequence>MTDASTVHLWHSLAFRDADAMIGWLKAISFTEHAIYRDDTDPGVVVHAEMLWPPGGGIMFGSHRDGNDLTKQPGTGAAYLVTDDPDGAHDAALAAGGRSLRAPVDQDYGGRGASVADPEGNVWSFGDYQPT</sequence>
<dbReference type="SUPFAM" id="SSF54593">
    <property type="entry name" value="Glyoxalase/Bleomycin resistance protein/Dihydroxybiphenyl dioxygenase"/>
    <property type="match status" value="1"/>
</dbReference>
<dbReference type="Pfam" id="PF00903">
    <property type="entry name" value="Glyoxalase"/>
    <property type="match status" value="1"/>
</dbReference>
<organism evidence="2 3">
    <name type="scientific">Nocardioides koreensis</name>
    <dbReference type="NCBI Taxonomy" id="433651"/>
    <lineage>
        <taxon>Bacteria</taxon>
        <taxon>Bacillati</taxon>
        <taxon>Actinomycetota</taxon>
        <taxon>Actinomycetes</taxon>
        <taxon>Propionibacteriales</taxon>
        <taxon>Nocardioidaceae</taxon>
        <taxon>Nocardioides</taxon>
    </lineage>
</organism>
<feature type="domain" description="VOC" evidence="1">
    <location>
        <begin position="6"/>
        <end position="128"/>
    </location>
</feature>
<dbReference type="InterPro" id="IPR004360">
    <property type="entry name" value="Glyas_Fos-R_dOase_dom"/>
</dbReference>
<dbReference type="PANTHER" id="PTHR34109:SF1">
    <property type="entry name" value="VOC DOMAIN-CONTAINING PROTEIN"/>
    <property type="match status" value="1"/>
</dbReference>
<accession>A0ABP5LRA1</accession>
<dbReference type="Gene3D" id="3.30.720.110">
    <property type="match status" value="1"/>
</dbReference>
<protein>
    <submittedName>
        <fullName evidence="2">VOC family protein</fullName>
    </submittedName>
</protein>
<dbReference type="EMBL" id="BAAAQR010000010">
    <property type="protein sequence ID" value="GAA2150321.1"/>
    <property type="molecule type" value="Genomic_DNA"/>
</dbReference>
<keyword evidence="3" id="KW-1185">Reference proteome</keyword>
<dbReference type="Proteomes" id="UP001501771">
    <property type="component" value="Unassembled WGS sequence"/>
</dbReference>
<dbReference type="PANTHER" id="PTHR34109">
    <property type="entry name" value="BNAUNNG04460D PROTEIN-RELATED"/>
    <property type="match status" value="1"/>
</dbReference>
<name>A0ABP5LRA1_9ACTN</name>
<evidence type="ECO:0000259" key="1">
    <source>
        <dbReference type="PROSITE" id="PS51819"/>
    </source>
</evidence>
<evidence type="ECO:0000313" key="2">
    <source>
        <dbReference type="EMBL" id="GAA2150321.1"/>
    </source>
</evidence>
<dbReference type="InterPro" id="IPR037523">
    <property type="entry name" value="VOC_core"/>
</dbReference>
<dbReference type="RefSeq" id="WP_344154127.1">
    <property type="nucleotide sequence ID" value="NZ_BAAAQR010000010.1"/>
</dbReference>